<comment type="caution">
    <text evidence="1">The sequence shown here is derived from an EMBL/GenBank/DDBJ whole genome shotgun (WGS) entry which is preliminary data.</text>
</comment>
<dbReference type="Gene3D" id="1.10.3210.10">
    <property type="entry name" value="Hypothetical protein af1432"/>
    <property type="match status" value="1"/>
</dbReference>
<name>A0A6N7YDX7_9FIRM</name>
<dbReference type="Proteomes" id="UP000433359">
    <property type="component" value="Unassembled WGS sequence"/>
</dbReference>
<evidence type="ECO:0008006" key="3">
    <source>
        <dbReference type="Google" id="ProtNLM"/>
    </source>
</evidence>
<gene>
    <name evidence="1" type="ORF">FYJ25_05160</name>
</gene>
<dbReference type="RefSeq" id="WP_154580722.1">
    <property type="nucleotide sequence ID" value="NZ_VULP01000007.1"/>
</dbReference>
<evidence type="ECO:0000313" key="1">
    <source>
        <dbReference type="EMBL" id="MSU81764.1"/>
    </source>
</evidence>
<dbReference type="AlphaFoldDB" id="A0A6N7YDX7"/>
<reference evidence="1 2" key="1">
    <citation type="submission" date="2019-08" db="EMBL/GenBank/DDBJ databases">
        <title>In-depth cultivation of the pig gut microbiome towards novel bacterial diversity and tailored functional studies.</title>
        <authorList>
            <person name="Wylensek D."/>
            <person name="Hitch T.C.A."/>
            <person name="Clavel T."/>
        </authorList>
    </citation>
    <scope>NUCLEOTIDE SEQUENCE [LARGE SCALE GENOMIC DNA]</scope>
    <source>
        <strain evidence="1 2">BSM-383-APC-4H</strain>
    </source>
</reference>
<evidence type="ECO:0000313" key="2">
    <source>
        <dbReference type="Proteomes" id="UP000433359"/>
    </source>
</evidence>
<organism evidence="1 2">
    <name type="scientific">Anaerobutyricum soehngenii</name>
    <dbReference type="NCBI Taxonomy" id="105843"/>
    <lineage>
        <taxon>Bacteria</taxon>
        <taxon>Bacillati</taxon>
        <taxon>Bacillota</taxon>
        <taxon>Clostridia</taxon>
        <taxon>Lachnospirales</taxon>
        <taxon>Lachnospiraceae</taxon>
        <taxon>Anaerobutyricum</taxon>
    </lineage>
</organism>
<proteinExistence type="predicted"/>
<dbReference type="SUPFAM" id="SSF109604">
    <property type="entry name" value="HD-domain/PDEase-like"/>
    <property type="match status" value="1"/>
</dbReference>
<dbReference type="EMBL" id="VULP01000007">
    <property type="protein sequence ID" value="MSU81764.1"/>
    <property type="molecule type" value="Genomic_DNA"/>
</dbReference>
<sequence>MSNYITTYTRKHFDPVNPEPVNMDIKDIAHALSMICRGNGHVSSFWSVGEHCILCAKEAAAKGYADRLVLAALLHDASECYMSDVPRQLKQNMKQYKEQENHLLDVLYTKFLGTPLSEEEEKLIKEIDNALLWYDLKYLLDEELEERQPKLHVEPDYTVRAFSEVEKEYLEIFKRYKSTVYKGLHRVGI</sequence>
<protein>
    <recommendedName>
        <fullName evidence="3">HD domain-containing protein</fullName>
    </recommendedName>
</protein>
<accession>A0A6N7YDX7</accession>